<accession>M2AGE2</accession>
<protein>
    <submittedName>
        <fullName evidence="1">Putative secreted protein</fullName>
    </submittedName>
</protein>
<gene>
    <name evidence="1" type="ORF">RE6C_03099</name>
</gene>
<dbReference type="AlphaFoldDB" id="M2AGE2"/>
<evidence type="ECO:0000313" key="1">
    <source>
        <dbReference type="EMBL" id="EMB16190.1"/>
    </source>
</evidence>
<dbReference type="RefSeq" id="WP_008657719.1">
    <property type="nucleotide sequence ID" value="NZ_ANMO01000130.1"/>
</dbReference>
<dbReference type="Gene3D" id="1.25.40.10">
    <property type="entry name" value="Tetratricopeptide repeat domain"/>
    <property type="match status" value="2"/>
</dbReference>
<dbReference type="Proteomes" id="UP000011529">
    <property type="component" value="Unassembled WGS sequence"/>
</dbReference>
<proteinExistence type="predicted"/>
<dbReference type="InterPro" id="IPR027039">
    <property type="entry name" value="Crtac1"/>
</dbReference>
<dbReference type="InterPro" id="IPR011990">
    <property type="entry name" value="TPR-like_helical_dom_sf"/>
</dbReference>
<keyword evidence="2" id="KW-1185">Reference proteome</keyword>
<name>M2AGE2_9BACT</name>
<dbReference type="Pfam" id="PF13432">
    <property type="entry name" value="TPR_16"/>
    <property type="match status" value="1"/>
</dbReference>
<dbReference type="PANTHER" id="PTHR16026:SF0">
    <property type="entry name" value="CARTILAGE ACIDIC PROTEIN 1"/>
    <property type="match status" value="1"/>
</dbReference>
<sequence length="469" mass="52561">MSDRHRRTLRRSLTLVAIAAISSQISCDARLEPNSPSELTEVHSEVQQTESTAEVFSDDRPDLSVPRPDFVEPAMSVDVTASRELAEQALADGRIEEAYDHARAAYRHGGDDPLVMFVMARVLGERHRFEEAIAILDSVALRDPQARLPTLGQTAQWMVLKGDWNQAEKRYKAILDEVPGIAMVHEEIAQLYLRQGRRHDAASHIRQLCQSGTVKEHWMLELLSISDAPFPMNGSEEDEPIGVLGTAQDLVANDSRKEAIKTLINSSGEPSDLEKSLLGRLLALEEDQEALTQWSEEMVLTNESNADAWFATASLHQMRGEHAKAVTCFCEAILRDATDDVGYQRLSQSLQELAMDVEAKRVSERAKLIHRTKMIGDQIRQSADGKYKPVVELVGLLEQLHRRDESLAWNSIAVANSGRPKNEVQQAILEINEQRLRHLESESFEIDPSFVICGLDLNDFPNVADWLMS</sequence>
<dbReference type="InterPro" id="IPR019734">
    <property type="entry name" value="TPR_rpt"/>
</dbReference>
<reference evidence="1" key="2">
    <citation type="journal article" date="2013" name="Mar. Genomics">
        <title>Expression of sulfatases in Rhodopirellula baltica and the diversity of sulfatases in the genus Rhodopirellula.</title>
        <authorList>
            <person name="Wegner C.E."/>
            <person name="Richter-Heitmann T."/>
            <person name="Klindworth A."/>
            <person name="Klockow C."/>
            <person name="Richter M."/>
            <person name="Achstetter T."/>
            <person name="Glockner F.O."/>
            <person name="Harder J."/>
        </authorList>
    </citation>
    <scope>NUCLEOTIDE SEQUENCE [LARGE SCALE GENOMIC DNA]</scope>
    <source>
        <strain evidence="1">6C</strain>
    </source>
</reference>
<dbReference type="PATRIC" id="fig|1263867.3.peg.3311"/>
<dbReference type="PANTHER" id="PTHR16026">
    <property type="entry name" value="CARTILAGE ACIDIC PROTEIN 1"/>
    <property type="match status" value="1"/>
</dbReference>
<comment type="caution">
    <text evidence="1">The sequence shown here is derived from an EMBL/GenBank/DDBJ whole genome shotgun (WGS) entry which is preliminary data.</text>
</comment>
<evidence type="ECO:0000313" key="2">
    <source>
        <dbReference type="Proteomes" id="UP000011529"/>
    </source>
</evidence>
<dbReference type="SUPFAM" id="SSF48452">
    <property type="entry name" value="TPR-like"/>
    <property type="match status" value="2"/>
</dbReference>
<dbReference type="EMBL" id="ANMO01000130">
    <property type="protein sequence ID" value="EMB16190.1"/>
    <property type="molecule type" value="Genomic_DNA"/>
</dbReference>
<dbReference type="SMART" id="SM00028">
    <property type="entry name" value="TPR"/>
    <property type="match status" value="3"/>
</dbReference>
<organism evidence="1 2">
    <name type="scientific">Rhodopirellula europaea 6C</name>
    <dbReference type="NCBI Taxonomy" id="1263867"/>
    <lineage>
        <taxon>Bacteria</taxon>
        <taxon>Pseudomonadati</taxon>
        <taxon>Planctomycetota</taxon>
        <taxon>Planctomycetia</taxon>
        <taxon>Pirellulales</taxon>
        <taxon>Pirellulaceae</taxon>
        <taxon>Rhodopirellula</taxon>
    </lineage>
</organism>
<dbReference type="Pfam" id="PF14559">
    <property type="entry name" value="TPR_19"/>
    <property type="match status" value="1"/>
</dbReference>
<reference evidence="1" key="1">
    <citation type="submission" date="2012-11" db="EMBL/GenBank/DDBJ databases">
        <title>Permanent draft genomes of Rhodopirellula europaea strain SH398 and 6C.</title>
        <authorList>
            <person name="Richter M."/>
            <person name="Richter-Heitmann T."/>
            <person name="Frank C."/>
            <person name="Harder J."/>
            <person name="Glockner F.O."/>
        </authorList>
    </citation>
    <scope>NUCLEOTIDE SEQUENCE</scope>
    <source>
        <strain evidence="1">6C</strain>
    </source>
</reference>